<evidence type="ECO:0000313" key="2">
    <source>
        <dbReference type="Proteomes" id="UP000238801"/>
    </source>
</evidence>
<gene>
    <name evidence="1" type="ORF">BCF33_2007</name>
</gene>
<proteinExistence type="predicted"/>
<accession>A0A2T0X2H7</accession>
<keyword evidence="2" id="KW-1185">Reference proteome</keyword>
<organism evidence="1 2">
    <name type="scientific">Hasllibacter halocynthiae</name>
    <dbReference type="NCBI Taxonomy" id="595589"/>
    <lineage>
        <taxon>Bacteria</taxon>
        <taxon>Pseudomonadati</taxon>
        <taxon>Pseudomonadota</taxon>
        <taxon>Alphaproteobacteria</taxon>
        <taxon>Rhodobacterales</taxon>
        <taxon>Roseobacteraceae</taxon>
        <taxon>Hasllibacter</taxon>
    </lineage>
</organism>
<comment type="caution">
    <text evidence="1">The sequence shown here is derived from an EMBL/GenBank/DDBJ whole genome shotgun (WGS) entry which is preliminary data.</text>
</comment>
<dbReference type="Proteomes" id="UP000238801">
    <property type="component" value="Unassembled WGS sequence"/>
</dbReference>
<dbReference type="EMBL" id="PVTT01000002">
    <property type="protein sequence ID" value="PRY93141.1"/>
    <property type="molecule type" value="Genomic_DNA"/>
</dbReference>
<name>A0A2T0X2H7_9RHOB</name>
<dbReference type="AlphaFoldDB" id="A0A2T0X2H7"/>
<protein>
    <submittedName>
        <fullName evidence="1">Uncharacterized protein</fullName>
    </submittedName>
</protein>
<sequence>MRAAAPPGRLARATVAGAHACVAPAQPAPAAGAAGAAGVWPAPAPSG</sequence>
<reference evidence="1 2" key="1">
    <citation type="submission" date="2018-03" db="EMBL/GenBank/DDBJ databases">
        <title>Genomic Encyclopedia of Archaeal and Bacterial Type Strains, Phase II (KMG-II): from individual species to whole genera.</title>
        <authorList>
            <person name="Goeker M."/>
        </authorList>
    </citation>
    <scope>NUCLEOTIDE SEQUENCE [LARGE SCALE GENOMIC DNA]</scope>
    <source>
        <strain evidence="1 2">DSM 29318</strain>
    </source>
</reference>
<evidence type="ECO:0000313" key="1">
    <source>
        <dbReference type="EMBL" id="PRY93141.1"/>
    </source>
</evidence>